<reference evidence="1" key="2">
    <citation type="submission" date="2010-04" db="EMBL/GenBank/DDBJ databases">
        <authorList>
            <person name="Aslett M.A."/>
        </authorList>
    </citation>
    <scope>NUCLEOTIDE SEQUENCE</scope>
    <source>
        <strain evidence="1">ETEC 1392/75</strain>
        <plasmid evidence="1">p746</plasmid>
    </source>
</reference>
<organism evidence="1">
    <name type="scientific">Escherichia coli ETEC 1392/75</name>
    <dbReference type="NCBI Taxonomy" id="762608"/>
    <lineage>
        <taxon>Bacteria</taxon>
        <taxon>Pseudomonadati</taxon>
        <taxon>Pseudomonadota</taxon>
        <taxon>Gammaproteobacteria</taxon>
        <taxon>Enterobacterales</taxon>
        <taxon>Enterobacteriaceae</taxon>
        <taxon>Escherichia</taxon>
    </lineage>
</organism>
<geneLocation type="plasmid" evidence="1">
    <name>p746</name>
</geneLocation>
<sequence length="108" mass="12882">MAKQQFRITNWHRAGMSQQPLHHGNPQRYSDLAITTVLVIDYIGLKVFGDGEWKVKKHGKERRRTWRKPTMVRLLRHWLSRPEQNDEGGYARKRANFLKTQLDTERLT</sequence>
<protein>
    <submittedName>
        <fullName evidence="1">Putative transposase TnpA</fullName>
    </submittedName>
</protein>
<keyword evidence="1" id="KW-0614">Plasmid</keyword>
<accession>D7GKQ3</accession>
<evidence type="ECO:0000313" key="1">
    <source>
        <dbReference type="EMBL" id="CBL93559.1"/>
    </source>
</evidence>
<gene>
    <name evidence="1" type="primary">tnpA</name>
    <name evidence="1" type="ORF">ETEC1392/75_p746_055</name>
</gene>
<dbReference type="EMBL" id="FN822748">
    <property type="protein sequence ID" value="CBL93559.1"/>
    <property type="molecule type" value="Genomic_DNA"/>
</dbReference>
<name>D7GKQ3_ECOLX</name>
<proteinExistence type="predicted"/>
<dbReference type="AlphaFoldDB" id="D7GKQ3"/>
<reference evidence="1" key="1">
    <citation type="journal article" date="2010" name="J. Bacteriol.">
        <title>A commensal gone bad: complete genome sequence of the prototypical enterotoxigenic Escherichia coli strain H10407.</title>
        <authorList>
            <person name="Crossman L.C."/>
            <person name="Chaudhuri R.R."/>
            <person name="Beatson S.A."/>
            <person name="Wells T.J."/>
            <person name="Desvaux M."/>
            <person name="Cunningham A.F."/>
            <person name="Petty N.K."/>
            <person name="Mahon V."/>
            <person name="Brinkley C."/>
            <person name="Hobman J.L."/>
            <person name="Savarino S.J."/>
            <person name="Turner S.M."/>
            <person name="Pallen M.J."/>
            <person name="Penn C.W."/>
            <person name="Parkhill J."/>
            <person name="Turner A.K."/>
            <person name="Johnson T.J."/>
            <person name="Thomson N.R."/>
            <person name="Smith S.G."/>
            <person name="Henderson I.R."/>
        </authorList>
    </citation>
    <scope>NUCLEOTIDE SEQUENCE [LARGE SCALE GENOMIC DNA]</scope>
    <source>
        <strain evidence="1">ETEC 1392/75</strain>
        <plasmid evidence="1">p746</plasmid>
    </source>
</reference>